<dbReference type="EMBL" id="CP114976">
    <property type="protein sequence ID" value="WBE26309.1"/>
    <property type="molecule type" value="Genomic_DNA"/>
</dbReference>
<dbReference type="KEGG" id="dce:O6P33_05650"/>
<dbReference type="PANTHER" id="PTHR43597:SF5">
    <property type="entry name" value="SUFE-LIKE PROTEIN 2, CHLOROPLASTIC"/>
    <property type="match status" value="1"/>
</dbReference>
<dbReference type="RefSeq" id="WP_269819231.1">
    <property type="nucleotide sequence ID" value="NZ_CP114976.1"/>
</dbReference>
<keyword evidence="4" id="KW-1185">Reference proteome</keyword>
<feature type="domain" description="Fe-S metabolism associated" evidence="2">
    <location>
        <begin position="12"/>
        <end position="132"/>
    </location>
</feature>
<dbReference type="PANTHER" id="PTHR43597">
    <property type="entry name" value="SULFUR ACCEPTOR PROTEIN CSDE"/>
    <property type="match status" value="1"/>
</dbReference>
<dbReference type="AlphaFoldDB" id="A0AAE9VUP7"/>
<name>A0AAE9VUP7_9GAMM</name>
<dbReference type="Gene3D" id="3.90.1010.10">
    <property type="match status" value="1"/>
</dbReference>
<evidence type="ECO:0000256" key="1">
    <source>
        <dbReference type="ARBA" id="ARBA00010282"/>
    </source>
</evidence>
<dbReference type="Proteomes" id="UP001212189">
    <property type="component" value="Chromosome"/>
</dbReference>
<accession>A0AAE9VUP7</accession>
<protein>
    <submittedName>
        <fullName evidence="3">SufE family protein</fullName>
    </submittedName>
</protein>
<evidence type="ECO:0000313" key="4">
    <source>
        <dbReference type="Proteomes" id="UP001212189"/>
    </source>
</evidence>
<dbReference type="InterPro" id="IPR003808">
    <property type="entry name" value="Fe-S_metab-assoc_dom"/>
</dbReference>
<sequence>MSALSSAAQQAVDEFQACQQWEQRARLLLQKGAQLDELPESQRLPEHLVHGCETRVWLQLDSASTPVRFQVASEARLLRGLLALVLLRIDGLSPEQISAVDIVDWFNQLGLSRQLSPSRSNGLNAVLQSMQALLTAHRAAQSSL</sequence>
<dbReference type="SUPFAM" id="SSF82649">
    <property type="entry name" value="SufE/NifU"/>
    <property type="match status" value="1"/>
</dbReference>
<evidence type="ECO:0000259" key="2">
    <source>
        <dbReference type="Pfam" id="PF02657"/>
    </source>
</evidence>
<comment type="similarity">
    <text evidence="1">Belongs to the SufE family.</text>
</comment>
<gene>
    <name evidence="3" type="ORF">O6P33_05650</name>
</gene>
<dbReference type="Pfam" id="PF02657">
    <property type="entry name" value="SufE"/>
    <property type="match status" value="1"/>
</dbReference>
<organism evidence="3 4">
    <name type="scientific">Denitrificimonas caeni</name>
    <dbReference type="NCBI Taxonomy" id="521720"/>
    <lineage>
        <taxon>Bacteria</taxon>
        <taxon>Pseudomonadati</taxon>
        <taxon>Pseudomonadota</taxon>
        <taxon>Gammaproteobacteria</taxon>
        <taxon>Pseudomonadales</taxon>
        <taxon>Pseudomonadaceae</taxon>
        <taxon>Denitrificimonas</taxon>
    </lineage>
</organism>
<evidence type="ECO:0000313" key="3">
    <source>
        <dbReference type="EMBL" id="WBE26309.1"/>
    </source>
</evidence>
<proteinExistence type="inferred from homology"/>
<reference evidence="3 4" key="1">
    <citation type="submission" date="2022-12" db="EMBL/GenBank/DDBJ databases">
        <title>Coexistence and Characterization of a Novel Tigecycline Resistance gene tet(X) variant and blaNDM-1 in a Pseudomonas caeni Isolate of Chicken Origin.</title>
        <authorList>
            <person name="Lu X."/>
            <person name="Zhang L."/>
            <person name="Li R."/>
            <person name="Wang Z."/>
        </authorList>
    </citation>
    <scope>NUCLEOTIDE SEQUENCE [LARGE SCALE GENOMIC DNA]</scope>
    <source>
        <strain evidence="3 4">CE14</strain>
    </source>
</reference>